<evidence type="ECO:0000313" key="1">
    <source>
        <dbReference type="EMBL" id="QBQ97502.1"/>
    </source>
</evidence>
<organism evidence="1 2">
    <name type="scientific">Paraburkholderia pallida</name>
    <dbReference type="NCBI Taxonomy" id="2547399"/>
    <lineage>
        <taxon>Bacteria</taxon>
        <taxon>Pseudomonadati</taxon>
        <taxon>Pseudomonadota</taxon>
        <taxon>Betaproteobacteria</taxon>
        <taxon>Burkholderiales</taxon>
        <taxon>Burkholderiaceae</taxon>
        <taxon>Paraburkholderia</taxon>
    </lineage>
</organism>
<keyword evidence="2" id="KW-1185">Reference proteome</keyword>
<proteinExistence type="predicted"/>
<dbReference type="Proteomes" id="UP000295727">
    <property type="component" value="Chromosome 1"/>
</dbReference>
<dbReference type="OrthoDB" id="197283at2"/>
<protein>
    <submittedName>
        <fullName evidence="1">Transcriptional regulator</fullName>
    </submittedName>
</protein>
<dbReference type="PIRSF" id="PIRSF039032">
    <property type="entry name" value="HigB-2"/>
    <property type="match status" value="1"/>
</dbReference>
<accession>A0A4V1AYZ6</accession>
<dbReference type="KEGG" id="ppai:E1956_10155"/>
<gene>
    <name evidence="1" type="ORF">E1956_10155</name>
</gene>
<dbReference type="InterPro" id="IPR009387">
    <property type="entry name" value="HigB-2"/>
</dbReference>
<sequence>MLTIIETETFQRYAAEVWRDSEREAFITWLADNPLAGDVIPGTGGLRKVRWRRFGFGKRGGTRVIYYNVLRDGCIWLLIVYTKAKFDNLPAAFLNRLREEVERG</sequence>
<dbReference type="EMBL" id="CP038148">
    <property type="protein sequence ID" value="QBQ97502.1"/>
    <property type="molecule type" value="Genomic_DNA"/>
</dbReference>
<reference evidence="1 2" key="1">
    <citation type="submission" date="2019-03" db="EMBL/GenBank/DDBJ databases">
        <title>Paraburkholderia sp. 7MH5, isolated from subtropical forest soil.</title>
        <authorList>
            <person name="Gao Z.-H."/>
            <person name="Qiu L.-H."/>
        </authorList>
    </citation>
    <scope>NUCLEOTIDE SEQUENCE [LARGE SCALE GENOMIC DNA]</scope>
    <source>
        <strain evidence="1 2">7MH5</strain>
    </source>
</reference>
<name>A0A4V1AYZ6_9BURK</name>
<dbReference type="RefSeq" id="WP_028216451.1">
    <property type="nucleotide sequence ID" value="NZ_CP038148.1"/>
</dbReference>
<evidence type="ECO:0000313" key="2">
    <source>
        <dbReference type="Proteomes" id="UP000295727"/>
    </source>
</evidence>
<dbReference type="AlphaFoldDB" id="A0A4V1AYZ6"/>